<evidence type="ECO:0000313" key="1">
    <source>
        <dbReference type="EMBL" id="TYI23112.1"/>
    </source>
</evidence>
<name>A0A5D2Q4R5_GOSTO</name>
<keyword evidence="2" id="KW-1185">Reference proteome</keyword>
<dbReference type="EMBL" id="CM017615">
    <property type="protein sequence ID" value="TYI23112.1"/>
    <property type="molecule type" value="Genomic_DNA"/>
</dbReference>
<evidence type="ECO:0000313" key="2">
    <source>
        <dbReference type="Proteomes" id="UP000322667"/>
    </source>
</evidence>
<sequence>MVIRCLENHSSPQFYPPNFSPSFLPSFLKLQPVALLSLISF</sequence>
<protein>
    <submittedName>
        <fullName evidence="1">Uncharacterized protein</fullName>
    </submittedName>
</protein>
<reference evidence="1 2" key="1">
    <citation type="submission" date="2019-07" db="EMBL/GenBank/DDBJ databases">
        <title>WGS assembly of Gossypium tomentosum.</title>
        <authorList>
            <person name="Chen Z.J."/>
            <person name="Sreedasyam A."/>
            <person name="Ando A."/>
            <person name="Song Q."/>
            <person name="De L."/>
            <person name="Hulse-Kemp A."/>
            <person name="Ding M."/>
            <person name="Ye W."/>
            <person name="Kirkbride R."/>
            <person name="Jenkins J."/>
            <person name="Plott C."/>
            <person name="Lovell J."/>
            <person name="Lin Y.-M."/>
            <person name="Vaughn R."/>
            <person name="Liu B."/>
            <person name="Li W."/>
            <person name="Simpson S."/>
            <person name="Scheffler B."/>
            <person name="Saski C."/>
            <person name="Grover C."/>
            <person name="Hu G."/>
            <person name="Conover J."/>
            <person name="Carlson J."/>
            <person name="Shu S."/>
            <person name="Boston L."/>
            <person name="Williams M."/>
            <person name="Peterson D."/>
            <person name="Mcgee K."/>
            <person name="Jones D."/>
            <person name="Wendel J."/>
            <person name="Stelly D."/>
            <person name="Grimwood J."/>
            <person name="Schmutz J."/>
        </authorList>
    </citation>
    <scope>NUCLEOTIDE SEQUENCE [LARGE SCALE GENOMIC DNA]</scope>
    <source>
        <strain evidence="1">7179.01</strain>
    </source>
</reference>
<proteinExistence type="predicted"/>
<organism evidence="1 2">
    <name type="scientific">Gossypium tomentosum</name>
    <name type="common">Hawaiian cotton</name>
    <name type="synonym">Gossypium sandvicense</name>
    <dbReference type="NCBI Taxonomy" id="34277"/>
    <lineage>
        <taxon>Eukaryota</taxon>
        <taxon>Viridiplantae</taxon>
        <taxon>Streptophyta</taxon>
        <taxon>Embryophyta</taxon>
        <taxon>Tracheophyta</taxon>
        <taxon>Spermatophyta</taxon>
        <taxon>Magnoliopsida</taxon>
        <taxon>eudicotyledons</taxon>
        <taxon>Gunneridae</taxon>
        <taxon>Pentapetalae</taxon>
        <taxon>rosids</taxon>
        <taxon>malvids</taxon>
        <taxon>Malvales</taxon>
        <taxon>Malvaceae</taxon>
        <taxon>Malvoideae</taxon>
        <taxon>Gossypium</taxon>
    </lineage>
</organism>
<dbReference type="AlphaFoldDB" id="A0A5D2Q4R5"/>
<gene>
    <name evidence="1" type="ORF">ES332_A06G140900v1</name>
</gene>
<dbReference type="Proteomes" id="UP000322667">
    <property type="component" value="Chromosome A06"/>
</dbReference>
<accession>A0A5D2Q4R5</accession>